<evidence type="ECO:0000256" key="2">
    <source>
        <dbReference type="HAMAP-Rule" id="MF_01940"/>
    </source>
</evidence>
<keyword evidence="1 2" id="KW-0378">Hydrolase</keyword>
<evidence type="ECO:0000256" key="1">
    <source>
        <dbReference type="ARBA" id="ARBA00022801"/>
    </source>
</evidence>
<name>A0A0A6VH29_9BACI</name>
<evidence type="ECO:0000313" key="4">
    <source>
        <dbReference type="EMBL" id="NEY20993.1"/>
    </source>
</evidence>
<dbReference type="SUPFAM" id="SSF55144">
    <property type="entry name" value="LigT-like"/>
    <property type="match status" value="1"/>
</dbReference>
<protein>
    <recommendedName>
        <fullName evidence="2">RNA 2',3'-cyclic phosphodiesterase</fullName>
        <shortName evidence="2">RNA 2',3'-CPDase</shortName>
        <ecNumber evidence="2">3.1.4.58</ecNumber>
    </recommendedName>
</protein>
<dbReference type="AlphaFoldDB" id="A0A0A6VH29"/>
<feature type="short sequence motif" description="HXTX 2" evidence="2">
    <location>
        <begin position="128"/>
        <end position="131"/>
    </location>
</feature>
<dbReference type="Proteomes" id="UP000030588">
    <property type="component" value="Unassembled WGS sequence"/>
</dbReference>
<comment type="catalytic activity">
    <reaction evidence="2">
        <text>a 3'-end 2',3'-cyclophospho-ribonucleotide-RNA + H2O = a 3'-end 2'-phospho-ribonucleotide-RNA + H(+)</text>
        <dbReference type="Rhea" id="RHEA:11828"/>
        <dbReference type="Rhea" id="RHEA-COMP:10464"/>
        <dbReference type="Rhea" id="RHEA-COMP:17353"/>
        <dbReference type="ChEBI" id="CHEBI:15377"/>
        <dbReference type="ChEBI" id="CHEBI:15378"/>
        <dbReference type="ChEBI" id="CHEBI:83064"/>
        <dbReference type="ChEBI" id="CHEBI:173113"/>
        <dbReference type="EC" id="3.1.4.58"/>
    </reaction>
</comment>
<dbReference type="EC" id="3.1.4.58" evidence="2"/>
<dbReference type="RefSeq" id="WP_025729981.1">
    <property type="nucleotide sequence ID" value="NZ_JAAIWK010000024.1"/>
</dbReference>
<dbReference type="Pfam" id="PF13563">
    <property type="entry name" value="2_5_RNA_ligase2"/>
    <property type="match status" value="1"/>
</dbReference>
<reference evidence="3 5" key="1">
    <citation type="submission" date="2014-10" db="EMBL/GenBank/DDBJ databases">
        <title>Draft genome of phytase producing Bacillus ginsengihumi strain M2.11.</title>
        <authorList>
            <person name="Toymentseva A."/>
            <person name="Boulygina E.A."/>
            <person name="Kazakov S.V."/>
            <person name="Kayumov I."/>
            <person name="Suleimanova A.D."/>
            <person name="Mardanova A.M."/>
            <person name="Maria S.N."/>
            <person name="Sergey M.Y."/>
            <person name="Sharipova M.R."/>
        </authorList>
    </citation>
    <scope>NUCLEOTIDE SEQUENCE [LARGE SCALE GENOMIC DNA]</scope>
    <source>
        <strain evidence="3 5">M2.11</strain>
    </source>
</reference>
<accession>A0A0A6VH29</accession>
<comment type="function">
    <text evidence="2">Hydrolyzes RNA 2',3'-cyclic phosphodiester to an RNA 2'-phosphomonoester.</text>
</comment>
<reference evidence="4 6" key="3">
    <citation type="submission" date="2020-03" db="EMBL/GenBank/DDBJ databases">
        <title>Bacillus aquiflavi sp. nov., isolated from yellow water of strong flavor Chinese baijiu in Yibin region of China.</title>
        <authorList>
            <person name="Xie J."/>
        </authorList>
    </citation>
    <scope>NUCLEOTIDE SEQUENCE [LARGE SCALE GENOMIC DNA]</scope>
    <source>
        <strain evidence="4 6">Gsoil 114</strain>
    </source>
</reference>
<keyword evidence="6" id="KW-1185">Reference proteome</keyword>
<dbReference type="EMBL" id="JRUN01000013">
    <property type="protein sequence ID" value="KHD85934.1"/>
    <property type="molecule type" value="Genomic_DNA"/>
</dbReference>
<feature type="active site" description="Proton donor" evidence="2">
    <location>
        <position position="42"/>
    </location>
</feature>
<dbReference type="OrthoDB" id="9789350at2"/>
<dbReference type="PANTHER" id="PTHR35561">
    <property type="entry name" value="RNA 2',3'-CYCLIC PHOSPHODIESTERASE"/>
    <property type="match status" value="1"/>
</dbReference>
<dbReference type="InterPro" id="IPR004175">
    <property type="entry name" value="RNA_CPDase"/>
</dbReference>
<comment type="caution">
    <text evidence="3">The sequence shown here is derived from an EMBL/GenBank/DDBJ whole genome shotgun (WGS) entry which is preliminary data.</text>
</comment>
<proteinExistence type="inferred from homology"/>
<dbReference type="PANTHER" id="PTHR35561:SF1">
    <property type="entry name" value="RNA 2',3'-CYCLIC PHOSPHODIESTERASE"/>
    <property type="match status" value="1"/>
</dbReference>
<reference evidence="4 6" key="2">
    <citation type="submission" date="2020-02" db="EMBL/GenBank/DDBJ databases">
        <authorList>
            <person name="Feng H."/>
        </authorList>
    </citation>
    <scope>NUCLEOTIDE SEQUENCE [LARGE SCALE GENOMIC DNA]</scope>
    <source>
        <strain evidence="4 6">Gsoil 114</strain>
    </source>
</reference>
<dbReference type="Proteomes" id="UP000476934">
    <property type="component" value="Unassembled WGS sequence"/>
</dbReference>
<organism evidence="3 5">
    <name type="scientific">Heyndrickxia ginsengihumi</name>
    <dbReference type="NCBI Taxonomy" id="363870"/>
    <lineage>
        <taxon>Bacteria</taxon>
        <taxon>Bacillati</taxon>
        <taxon>Bacillota</taxon>
        <taxon>Bacilli</taxon>
        <taxon>Bacillales</taxon>
        <taxon>Bacillaceae</taxon>
        <taxon>Heyndrickxia</taxon>
    </lineage>
</organism>
<dbReference type="EMBL" id="JAAIWK010000024">
    <property type="protein sequence ID" value="NEY20993.1"/>
    <property type="molecule type" value="Genomic_DNA"/>
</dbReference>
<comment type="similarity">
    <text evidence="2">Belongs to the 2H phosphoesterase superfamily. ThpR family.</text>
</comment>
<dbReference type="GO" id="GO:0008664">
    <property type="term" value="F:RNA 2',3'-cyclic 3'-phosphodiesterase activity"/>
    <property type="evidence" value="ECO:0007669"/>
    <property type="project" value="UniProtKB-EC"/>
</dbReference>
<dbReference type="Gene3D" id="3.90.1140.10">
    <property type="entry name" value="Cyclic phosphodiesterase"/>
    <property type="match status" value="1"/>
</dbReference>
<dbReference type="NCBIfam" id="TIGR02258">
    <property type="entry name" value="2_5_ligase"/>
    <property type="match status" value="1"/>
</dbReference>
<feature type="active site" description="Proton acceptor" evidence="2">
    <location>
        <position position="128"/>
    </location>
</feature>
<sequence length="184" mass="21926">MSNHYFLAALLPNEMKKSLWQVTQQMQQELNFKSWVYKEDYHITLAFLGEASQEQLEQVNTDILHDIKRIPSFTLKIDHFGTFGNSNKPRILWAGIEQSHELMELQKMIYHHCLRAGFQLDRRPFNPHITLARKWRDEKAFQQDVLSTYRTDTQQSFIIEQAVLYQTHLDQLPKYEVKKQFVLG</sequence>
<dbReference type="InterPro" id="IPR009097">
    <property type="entry name" value="Cyclic_Pdiesterase"/>
</dbReference>
<evidence type="ECO:0000313" key="6">
    <source>
        <dbReference type="Proteomes" id="UP000476934"/>
    </source>
</evidence>
<evidence type="ECO:0000313" key="5">
    <source>
        <dbReference type="Proteomes" id="UP000030588"/>
    </source>
</evidence>
<dbReference type="GO" id="GO:0004113">
    <property type="term" value="F:2',3'-cyclic-nucleotide 3'-phosphodiesterase activity"/>
    <property type="evidence" value="ECO:0007669"/>
    <property type="project" value="InterPro"/>
</dbReference>
<dbReference type="HAMAP" id="MF_01940">
    <property type="entry name" value="RNA_CPDase"/>
    <property type="match status" value="1"/>
</dbReference>
<feature type="short sequence motif" description="HXTX 1" evidence="2">
    <location>
        <begin position="42"/>
        <end position="45"/>
    </location>
</feature>
<gene>
    <name evidence="4" type="primary">thpR</name>
    <name evidence="4" type="ORF">G4D61_13635</name>
    <name evidence="3" type="ORF">NG54_06060</name>
</gene>
<evidence type="ECO:0000313" key="3">
    <source>
        <dbReference type="EMBL" id="KHD85934.1"/>
    </source>
</evidence>